<evidence type="ECO:0000313" key="17">
    <source>
        <dbReference type="EMBL" id="KNE72789.1"/>
    </source>
</evidence>
<evidence type="ECO:0000256" key="4">
    <source>
        <dbReference type="ARBA" id="ARBA00022598"/>
    </source>
</evidence>
<dbReference type="NCBIfam" id="TIGR00877">
    <property type="entry name" value="purD"/>
    <property type="match status" value="1"/>
</dbReference>
<dbReference type="SUPFAM" id="SSF55326">
    <property type="entry name" value="PurM N-terminal domain-like"/>
    <property type="match status" value="1"/>
</dbReference>
<dbReference type="SMART" id="SM01210">
    <property type="entry name" value="GARS_C"/>
    <property type="match status" value="1"/>
</dbReference>
<evidence type="ECO:0000256" key="13">
    <source>
        <dbReference type="ARBA" id="ARBA00047843"/>
    </source>
</evidence>
<dbReference type="GO" id="GO:0046084">
    <property type="term" value="P:adenine biosynthetic process"/>
    <property type="evidence" value="ECO:0007669"/>
    <property type="project" value="TreeGrafter"/>
</dbReference>
<dbReference type="Pfam" id="PF01071">
    <property type="entry name" value="GARS_A"/>
    <property type="match status" value="1"/>
</dbReference>
<evidence type="ECO:0000256" key="9">
    <source>
        <dbReference type="ARBA" id="ARBA00023211"/>
    </source>
</evidence>
<dbReference type="FunFam" id="3.30.1330.10:FF:000001">
    <property type="entry name" value="Phosphoribosylformylglycinamidine cyclo-ligase"/>
    <property type="match status" value="1"/>
</dbReference>
<dbReference type="SUPFAM" id="SSF56042">
    <property type="entry name" value="PurM C-terminal domain-like"/>
    <property type="match status" value="1"/>
</dbReference>
<comment type="catalytic activity">
    <reaction evidence="13">
        <text>5-phospho-beta-D-ribosylamine + glycine + ATP = N(1)-(5-phospho-beta-D-ribosyl)glycinamide + ADP + phosphate + H(+)</text>
        <dbReference type="Rhea" id="RHEA:17453"/>
        <dbReference type="ChEBI" id="CHEBI:15378"/>
        <dbReference type="ChEBI" id="CHEBI:30616"/>
        <dbReference type="ChEBI" id="CHEBI:43474"/>
        <dbReference type="ChEBI" id="CHEBI:57305"/>
        <dbReference type="ChEBI" id="CHEBI:58681"/>
        <dbReference type="ChEBI" id="CHEBI:143788"/>
        <dbReference type="ChEBI" id="CHEBI:456216"/>
        <dbReference type="EC" id="6.3.4.13"/>
    </reaction>
</comment>
<dbReference type="PANTHER" id="PTHR10520">
    <property type="entry name" value="TRIFUNCTIONAL PURINE BIOSYNTHETIC PROTEIN ADENOSINE-3-RELATED"/>
    <property type="match status" value="1"/>
</dbReference>
<dbReference type="GO" id="GO:0005829">
    <property type="term" value="C:cytosol"/>
    <property type="evidence" value="ECO:0007669"/>
    <property type="project" value="TreeGrafter"/>
</dbReference>
<dbReference type="InterPro" id="IPR011761">
    <property type="entry name" value="ATP-grasp"/>
</dbReference>
<dbReference type="OrthoDB" id="2018833at2759"/>
<comment type="similarity">
    <text evidence="3">In the N-terminal section; belongs to the GARS family.</text>
</comment>
<dbReference type="InterPro" id="IPR013815">
    <property type="entry name" value="ATP_grasp_subdomain_1"/>
</dbReference>
<keyword evidence="18" id="KW-1185">Reference proteome</keyword>
<evidence type="ECO:0000256" key="12">
    <source>
        <dbReference type="ARBA" id="ARBA00029444"/>
    </source>
</evidence>
<comment type="similarity">
    <text evidence="12">In the C-terminal section; belongs to the AIR synthase family.</text>
</comment>
<dbReference type="InterPro" id="IPR010918">
    <property type="entry name" value="PurM-like_C_dom"/>
</dbReference>
<dbReference type="Pfam" id="PF02769">
    <property type="entry name" value="AIRS_C"/>
    <property type="match status" value="1"/>
</dbReference>
<dbReference type="SUPFAM" id="SSF56059">
    <property type="entry name" value="Glutathione synthetase ATP-binding domain-like"/>
    <property type="match status" value="1"/>
</dbReference>
<dbReference type="Gene3D" id="3.30.470.20">
    <property type="entry name" value="ATP-grasp fold, B domain"/>
    <property type="match status" value="1"/>
</dbReference>
<sequence length="780" mass="81609">MSSAPISVLVIGGGGREHALAWKLAQSAKVARVYVAPGNGGTATLNKVENVNIKDTDLDALVQFAQTKNVALVVPGPEAPLVIGAADRFKKAGIPCFGPSAYAAQLEGSKAFSKDFMARHAIPTAEYRTFTDYDQAVAYVRSVPHRVVLKASGLAAGKGVLLPATTDEALAGLKTMMVDRAFGDAANEVVVEEHLDGEECSVLAFSDGHMVIAMPPAQDHKRALDNDMGPNTGGMGAYAPAPVGTPAVLAAVQEQVLQRTIDGIRREGHPFVGILYAGIMVTKNGPKVLEFNVRFGDPETQVLLPLLSSDLADVMLAACNGALDSVQVEFAKDQAACTVIAASGGYPDAYAKGLPITVGTVPKNATVFHAGTAVQNGKLVTSGGRVLTVTAVASDLKAAVASAYDGIKTIKFDKMHYRTDIAHRAMNRANKPTTSYADAGVSIDNGNLLVDTIKPCVKATRRPGADADIGGFGGLFDLAAAGYDAKDTLLVSATDGVGTKLKIALATGIHDTVGIDLVAMNVNDLVVQGAEPLLFLDYYACGKLEVPVAAAVVKGIAAGCTDAGCALVGGETAEMPSMYADGDYDVAGFTVGAVRRDQVLPRMDLMQPGDVILGVASSGVHSNGFSLVRHVLKMNGLGFDAPCPFDKNFKTIGEALLVPTRIYVKPLLPVLRQGLVKGLSHITGGGFPENIPRVLPKDLGVKIDGKAWTLPPVFKWLQQAGNIAPSEMLRTFNCGVGMILVVDKSKVKDVQKLLPEAFVMGEMVRRDALGGKAVVVENFA</sequence>
<dbReference type="FunFam" id="3.90.650.10:FF:000019">
    <property type="entry name" value="Trifunctional purine biosynthetic protein adenosine-3"/>
    <property type="match status" value="1"/>
</dbReference>
<dbReference type="CDD" id="cd02196">
    <property type="entry name" value="PurM"/>
    <property type="match status" value="1"/>
</dbReference>
<dbReference type="InterPro" id="IPR020562">
    <property type="entry name" value="PRibGlycinamide_synth_N"/>
</dbReference>
<dbReference type="Gene3D" id="3.90.600.10">
    <property type="entry name" value="Phosphoribosylglycinamide synthetase, C-terminal domain"/>
    <property type="match status" value="1"/>
</dbReference>
<evidence type="ECO:0000256" key="15">
    <source>
        <dbReference type="PROSITE-ProRule" id="PRU00409"/>
    </source>
</evidence>
<evidence type="ECO:0000256" key="11">
    <source>
        <dbReference type="ARBA" id="ARBA00029388"/>
    </source>
</evidence>
<dbReference type="NCBIfam" id="TIGR00878">
    <property type="entry name" value="purM"/>
    <property type="match status" value="1"/>
</dbReference>
<protein>
    <submittedName>
        <fullName evidence="17">Phosphoribosylamine-glycine ligase</fullName>
    </submittedName>
</protein>
<dbReference type="GO" id="GO:0004637">
    <property type="term" value="F:phosphoribosylamine-glycine ligase activity"/>
    <property type="evidence" value="ECO:0007669"/>
    <property type="project" value="UniProtKB-EC"/>
</dbReference>
<dbReference type="InterPro" id="IPR020559">
    <property type="entry name" value="PRibGlycinamide_synth_CS"/>
</dbReference>
<dbReference type="Gene3D" id="3.30.1330.10">
    <property type="entry name" value="PurM-like, N-terminal domain"/>
    <property type="match status" value="1"/>
</dbReference>
<organism evidence="17 18">
    <name type="scientific">Allomyces macrogynus (strain ATCC 38327)</name>
    <name type="common">Allomyces javanicus var. macrogynus</name>
    <dbReference type="NCBI Taxonomy" id="578462"/>
    <lineage>
        <taxon>Eukaryota</taxon>
        <taxon>Fungi</taxon>
        <taxon>Fungi incertae sedis</taxon>
        <taxon>Blastocladiomycota</taxon>
        <taxon>Blastocladiomycetes</taxon>
        <taxon>Blastocladiales</taxon>
        <taxon>Blastocladiaceae</taxon>
        <taxon>Allomyces</taxon>
    </lineage>
</organism>
<comment type="pathway">
    <text evidence="1">Purine metabolism; IMP biosynthesis via de novo pathway; 5-amino-1-(5-phospho-D-ribosyl)imidazole from N(2)-formyl-N(1)-(5-phospho-D-ribosyl)glycinamide: step 2/2.</text>
</comment>
<keyword evidence="10" id="KW-0511">Multifunctional enzyme</keyword>
<feature type="domain" description="ATP-grasp" evidence="16">
    <location>
        <begin position="114"/>
        <end position="320"/>
    </location>
</feature>
<comment type="catalytic activity">
    <reaction evidence="14">
        <text>2-formamido-N(1)-(5-O-phospho-beta-D-ribosyl)acetamidine + ATP = 5-amino-1-(5-phospho-beta-D-ribosyl)imidazole + ADP + phosphate + H(+)</text>
        <dbReference type="Rhea" id="RHEA:23032"/>
        <dbReference type="ChEBI" id="CHEBI:15378"/>
        <dbReference type="ChEBI" id="CHEBI:30616"/>
        <dbReference type="ChEBI" id="CHEBI:43474"/>
        <dbReference type="ChEBI" id="CHEBI:137981"/>
        <dbReference type="ChEBI" id="CHEBI:147287"/>
        <dbReference type="ChEBI" id="CHEBI:456216"/>
        <dbReference type="EC" id="6.3.3.1"/>
    </reaction>
</comment>
<evidence type="ECO:0000256" key="7">
    <source>
        <dbReference type="ARBA" id="ARBA00022755"/>
    </source>
</evidence>
<evidence type="ECO:0000259" key="16">
    <source>
        <dbReference type="PROSITE" id="PS50975"/>
    </source>
</evidence>
<dbReference type="InterPro" id="IPR036921">
    <property type="entry name" value="PurM-like_N_sf"/>
</dbReference>
<evidence type="ECO:0000256" key="10">
    <source>
        <dbReference type="ARBA" id="ARBA00023268"/>
    </source>
</evidence>
<evidence type="ECO:0000256" key="5">
    <source>
        <dbReference type="ARBA" id="ARBA00022723"/>
    </source>
</evidence>
<dbReference type="InterPro" id="IPR000115">
    <property type="entry name" value="PRibGlycinamide_synth"/>
</dbReference>
<dbReference type="EMBL" id="GG745383">
    <property type="protein sequence ID" value="KNE72789.1"/>
    <property type="molecule type" value="Genomic_DNA"/>
</dbReference>
<dbReference type="FunFam" id="3.40.50.20:FF:000006">
    <property type="entry name" value="Phosphoribosylamine--glycine ligase, chloroplastic"/>
    <property type="match status" value="1"/>
</dbReference>
<dbReference type="Pfam" id="PF02844">
    <property type="entry name" value="GARS_N"/>
    <property type="match status" value="1"/>
</dbReference>
<dbReference type="SUPFAM" id="SSF52440">
    <property type="entry name" value="PreATP-grasp domain"/>
    <property type="match status" value="1"/>
</dbReference>
<gene>
    <name evidence="17" type="ORF">AMAG_17117</name>
</gene>
<dbReference type="InterPro" id="IPR037123">
    <property type="entry name" value="PRibGlycinamide_synth_C_sf"/>
</dbReference>
<dbReference type="InterPro" id="IPR004733">
    <property type="entry name" value="PurM_cligase"/>
</dbReference>
<evidence type="ECO:0000256" key="14">
    <source>
        <dbReference type="ARBA" id="ARBA00049057"/>
    </source>
</evidence>
<dbReference type="HAMAP" id="MF_00138">
    <property type="entry name" value="GARS"/>
    <property type="match status" value="1"/>
</dbReference>
<comment type="function">
    <text evidence="11">Catalyzes the second and fifth step in the 'de novo' purine biosynthesis pathway; contains phosphoribosylamine--glycine ligase (GARS) and phosphoribosylformylglycinamidine cyclo-ligase (AIRS) activities.</text>
</comment>
<proteinExistence type="inferred from homology"/>
<dbReference type="PROSITE" id="PS50975">
    <property type="entry name" value="ATP_GRASP"/>
    <property type="match status" value="1"/>
</dbReference>
<dbReference type="Gene3D" id="3.30.1490.20">
    <property type="entry name" value="ATP-grasp fold, A domain"/>
    <property type="match status" value="1"/>
</dbReference>
<dbReference type="FunFam" id="3.90.600.10:FF:000001">
    <property type="entry name" value="Trifunctional purine biosynthetic protein adenosine-3"/>
    <property type="match status" value="1"/>
</dbReference>
<evidence type="ECO:0000256" key="6">
    <source>
        <dbReference type="ARBA" id="ARBA00022741"/>
    </source>
</evidence>
<dbReference type="InterPro" id="IPR020561">
    <property type="entry name" value="PRibGlycinamid_synth_ATP-grasp"/>
</dbReference>
<evidence type="ECO:0000313" key="18">
    <source>
        <dbReference type="Proteomes" id="UP000054350"/>
    </source>
</evidence>
<dbReference type="AlphaFoldDB" id="A0A0L0TDX6"/>
<dbReference type="GO" id="GO:0006189">
    <property type="term" value="P:'de novo' IMP biosynthetic process"/>
    <property type="evidence" value="ECO:0007669"/>
    <property type="project" value="UniProtKB-UniPathway"/>
</dbReference>
<dbReference type="GO" id="GO:0004641">
    <property type="term" value="F:phosphoribosylformylglycinamidine cyclo-ligase activity"/>
    <property type="evidence" value="ECO:0007669"/>
    <property type="project" value="UniProtKB-EC"/>
</dbReference>
<comment type="pathway">
    <text evidence="2">Purine metabolism; IMP biosynthesis via de novo pathway; N(1)-(5-phospho-D-ribosyl)glycinamide from 5-phospho-alpha-D-ribose 1-diphosphate: step 2/2.</text>
</comment>
<keyword evidence="6 15" id="KW-0547">Nucleotide-binding</keyword>
<dbReference type="eggNOG" id="KOG0237">
    <property type="taxonomic scope" value="Eukaryota"/>
</dbReference>
<dbReference type="SUPFAM" id="SSF51246">
    <property type="entry name" value="Rudiment single hybrid motif"/>
    <property type="match status" value="1"/>
</dbReference>
<dbReference type="InterPro" id="IPR020560">
    <property type="entry name" value="PRibGlycinamide_synth_C-dom"/>
</dbReference>
<dbReference type="InterPro" id="IPR016185">
    <property type="entry name" value="PreATP-grasp_dom_sf"/>
</dbReference>
<dbReference type="HAMAP" id="MF_00741">
    <property type="entry name" value="AIRS"/>
    <property type="match status" value="1"/>
</dbReference>
<accession>A0A0L0TDX6</accession>
<reference evidence="17 18" key="1">
    <citation type="submission" date="2009-11" db="EMBL/GenBank/DDBJ databases">
        <title>Annotation of Allomyces macrogynus ATCC 38327.</title>
        <authorList>
            <consortium name="The Broad Institute Genome Sequencing Platform"/>
            <person name="Russ C."/>
            <person name="Cuomo C."/>
            <person name="Burger G."/>
            <person name="Gray M.W."/>
            <person name="Holland P.W.H."/>
            <person name="King N."/>
            <person name="Lang F.B.F."/>
            <person name="Roger A.J."/>
            <person name="Ruiz-Trillo I."/>
            <person name="Young S.K."/>
            <person name="Zeng Q."/>
            <person name="Gargeya S."/>
            <person name="Fitzgerald M."/>
            <person name="Haas B."/>
            <person name="Abouelleil A."/>
            <person name="Alvarado L."/>
            <person name="Arachchi H.M."/>
            <person name="Berlin A."/>
            <person name="Chapman S.B."/>
            <person name="Gearin G."/>
            <person name="Goldberg J."/>
            <person name="Griggs A."/>
            <person name="Gujja S."/>
            <person name="Hansen M."/>
            <person name="Heiman D."/>
            <person name="Howarth C."/>
            <person name="Larimer J."/>
            <person name="Lui A."/>
            <person name="MacDonald P.J.P."/>
            <person name="McCowen C."/>
            <person name="Montmayeur A."/>
            <person name="Murphy C."/>
            <person name="Neiman D."/>
            <person name="Pearson M."/>
            <person name="Priest M."/>
            <person name="Roberts A."/>
            <person name="Saif S."/>
            <person name="Shea T."/>
            <person name="Sisk P."/>
            <person name="Stolte C."/>
            <person name="Sykes S."/>
            <person name="Wortman J."/>
            <person name="Nusbaum C."/>
            <person name="Birren B."/>
        </authorList>
    </citation>
    <scope>NUCLEOTIDE SEQUENCE [LARGE SCALE GENOMIC DNA]</scope>
    <source>
        <strain evidence="17 18">ATCC 38327</strain>
    </source>
</reference>
<dbReference type="InterPro" id="IPR036676">
    <property type="entry name" value="PurM-like_C_sf"/>
</dbReference>
<dbReference type="VEuPathDB" id="FungiDB:AMAG_17117"/>
<dbReference type="InterPro" id="IPR016188">
    <property type="entry name" value="PurM-like_N"/>
</dbReference>
<evidence type="ECO:0000256" key="2">
    <source>
        <dbReference type="ARBA" id="ARBA00005174"/>
    </source>
</evidence>
<dbReference type="Gene3D" id="3.40.50.20">
    <property type="match status" value="1"/>
</dbReference>
<dbReference type="Pfam" id="PF02843">
    <property type="entry name" value="GARS_C"/>
    <property type="match status" value="1"/>
</dbReference>
<evidence type="ECO:0000256" key="3">
    <source>
        <dbReference type="ARBA" id="ARBA00007423"/>
    </source>
</evidence>
<dbReference type="GO" id="GO:0005524">
    <property type="term" value="F:ATP binding"/>
    <property type="evidence" value="ECO:0007669"/>
    <property type="project" value="UniProtKB-UniRule"/>
</dbReference>
<dbReference type="FunFam" id="3.30.470.20:FF:000018">
    <property type="entry name" value="Trifunctional purine biosynthetic protein adenosine-3"/>
    <property type="match status" value="1"/>
</dbReference>
<name>A0A0L0TDX6_ALLM3</name>
<dbReference type="OMA" id="EVMQACC"/>
<dbReference type="Gene3D" id="3.90.650.10">
    <property type="entry name" value="PurM-like C-terminal domain"/>
    <property type="match status" value="1"/>
</dbReference>
<keyword evidence="4 17" id="KW-0436">Ligase</keyword>
<keyword evidence="9" id="KW-0464">Manganese</keyword>
<dbReference type="Pfam" id="PF00586">
    <property type="entry name" value="AIRS"/>
    <property type="match status" value="1"/>
</dbReference>
<dbReference type="FunFam" id="3.30.1490.20:FF:000006">
    <property type="entry name" value="phosphoribosylamine--glycine ligase, chloroplastic-like"/>
    <property type="match status" value="1"/>
</dbReference>
<evidence type="ECO:0000256" key="1">
    <source>
        <dbReference type="ARBA" id="ARBA00004686"/>
    </source>
</evidence>
<dbReference type="STRING" id="578462.A0A0L0TDX6"/>
<evidence type="ECO:0000256" key="8">
    <source>
        <dbReference type="ARBA" id="ARBA00022840"/>
    </source>
</evidence>
<keyword evidence="7" id="KW-0658">Purine biosynthesis</keyword>
<keyword evidence="8 15" id="KW-0067">ATP-binding</keyword>
<dbReference type="GO" id="GO:0046872">
    <property type="term" value="F:metal ion binding"/>
    <property type="evidence" value="ECO:0007669"/>
    <property type="project" value="UniProtKB-KW"/>
</dbReference>
<dbReference type="PANTHER" id="PTHR10520:SF12">
    <property type="entry name" value="TRIFUNCTIONAL PURINE BIOSYNTHETIC PROTEIN ADENOSINE-3"/>
    <property type="match status" value="1"/>
</dbReference>
<dbReference type="PROSITE" id="PS00184">
    <property type="entry name" value="GARS"/>
    <property type="match status" value="1"/>
</dbReference>
<reference evidence="18" key="2">
    <citation type="submission" date="2009-11" db="EMBL/GenBank/DDBJ databases">
        <title>The Genome Sequence of Allomyces macrogynus strain ATCC 38327.</title>
        <authorList>
            <consortium name="The Broad Institute Genome Sequencing Platform"/>
            <person name="Russ C."/>
            <person name="Cuomo C."/>
            <person name="Shea T."/>
            <person name="Young S.K."/>
            <person name="Zeng Q."/>
            <person name="Koehrsen M."/>
            <person name="Haas B."/>
            <person name="Borodovsky M."/>
            <person name="Guigo R."/>
            <person name="Alvarado L."/>
            <person name="Berlin A."/>
            <person name="Borenstein D."/>
            <person name="Chen Z."/>
            <person name="Engels R."/>
            <person name="Freedman E."/>
            <person name="Gellesch M."/>
            <person name="Goldberg J."/>
            <person name="Griggs A."/>
            <person name="Gujja S."/>
            <person name="Heiman D."/>
            <person name="Hepburn T."/>
            <person name="Howarth C."/>
            <person name="Jen D."/>
            <person name="Larson L."/>
            <person name="Lewis B."/>
            <person name="Mehta T."/>
            <person name="Park D."/>
            <person name="Pearson M."/>
            <person name="Roberts A."/>
            <person name="Saif S."/>
            <person name="Shenoy N."/>
            <person name="Sisk P."/>
            <person name="Stolte C."/>
            <person name="Sykes S."/>
            <person name="Walk T."/>
            <person name="White J."/>
            <person name="Yandava C."/>
            <person name="Burger G."/>
            <person name="Gray M.W."/>
            <person name="Holland P.W.H."/>
            <person name="King N."/>
            <person name="Lang F.B.F."/>
            <person name="Roger A.J."/>
            <person name="Ruiz-Trillo I."/>
            <person name="Lander E."/>
            <person name="Nusbaum C."/>
        </authorList>
    </citation>
    <scope>NUCLEOTIDE SEQUENCE [LARGE SCALE GENOMIC DNA]</scope>
    <source>
        <strain evidence="18">ATCC 38327</strain>
    </source>
</reference>
<dbReference type="Proteomes" id="UP000054350">
    <property type="component" value="Unassembled WGS sequence"/>
</dbReference>
<dbReference type="UniPathway" id="UPA00074">
    <property type="reaction ID" value="UER00125"/>
</dbReference>
<dbReference type="InterPro" id="IPR011054">
    <property type="entry name" value="Rudment_hybrid_motif"/>
</dbReference>
<keyword evidence="5" id="KW-0479">Metal-binding</keyword>
<dbReference type="SMART" id="SM01209">
    <property type="entry name" value="GARS_A"/>
    <property type="match status" value="1"/>
</dbReference>